<dbReference type="Proteomes" id="UP000009170">
    <property type="component" value="Unassembled WGS sequence"/>
</dbReference>
<dbReference type="PRINTS" id="PR00153">
    <property type="entry name" value="CSAPPISMRASE"/>
</dbReference>
<evidence type="ECO:0000256" key="3">
    <source>
        <dbReference type="ARBA" id="ARBA00003697"/>
    </source>
</evidence>
<dbReference type="CDD" id="cd01923">
    <property type="entry name" value="cyclophilin_RING"/>
    <property type="match status" value="1"/>
</dbReference>
<evidence type="ECO:0000256" key="11">
    <source>
        <dbReference type="SAM" id="MobiDB-lite"/>
    </source>
</evidence>
<keyword evidence="9 13" id="KW-0413">Isomerase</keyword>
<keyword evidence="8" id="KW-0697">Rotamase</keyword>
<dbReference type="PROSITE" id="PS50072">
    <property type="entry name" value="CSA_PPIASE_2"/>
    <property type="match status" value="1"/>
</dbReference>
<evidence type="ECO:0000256" key="8">
    <source>
        <dbReference type="ARBA" id="ARBA00023110"/>
    </source>
</evidence>
<dbReference type="Gene3D" id="3.30.40.10">
    <property type="entry name" value="Zinc/RING finger domain, C3HC4 (zinc finger)"/>
    <property type="match status" value="1"/>
</dbReference>
<sequence length="627" mass="69174">MSSVANATRPHTAPRMGRNKAKTGKDRAYVTASEWANEGGGKRRDGSAAAPFRRLPFDRCAISFLPFENAVCAPDGSVFDVSRAVPYVMKHKRHPVSGEALEVRDLIALRWYKNADGAYECPVMKKTFTDSTRIVCVRTTGNVYCAEAIEELCVKAKNWKDLLTEEPFKRSDVITLQDPLDLKSRTLEAFDHVKRGIETKNLGREVDDSNINRKGLSEDMRRVLDALGSEEAAKIGERGGSKDAAAARDALELAKKKEKEDNARRGIENKPDPTDNSHLLRGPAYVAPVDNITFKPGSSTWDTSAGSGGATLDLRTEKEKAKRRAEMAPYLVTLKTRVNEMRTTGHSAMGFTSTTMEAHTKNHRAEEIVWYNPTKKGYVRLHTNLGDLNIELHCDRAHRTCENFITLAEKGYYDGCKFHRSIKNFMLQGGDPTGTGRGGHCIWGERFDDEIKGNPFTHDDRGVLSMANSGKNTNGSQFFITYKPSPHLNGKHTVFGRVVGGLETLSKCEAVETDASDRPLKTIRIERVTVFTNPYEELREEDEKREHEEAEAEAKDAERASGTGVGKRGSWWSDPASAIASNTSARPLAVGNGVGKFIPKPASAPVVAPAAKKAKPLRSGFGNFDAW</sequence>
<evidence type="ECO:0000256" key="2">
    <source>
        <dbReference type="ARBA" id="ARBA00000971"/>
    </source>
</evidence>
<comment type="function">
    <text evidence="3">May catalyze the cis-trans isomerization of proline imidic peptide bonds in oligopeptides thereby assisting the folding of proteins. May also function as a chaperone, playing a role in intracellular transport of proteins. May also have a protein ubiquitin ligase activity acting as an E3 ubiquitin protein ligase or as a ubiquitin-ubiquitin ligase promoting elongation of ubiquitin chains on proteins.</text>
</comment>
<feature type="region of interest" description="Disordered" evidence="11">
    <location>
        <begin position="1"/>
        <end position="27"/>
    </location>
</feature>
<dbReference type="SUPFAM" id="SSF57850">
    <property type="entry name" value="RING/U-box"/>
    <property type="match status" value="1"/>
</dbReference>
<dbReference type="KEGG" id="ota:OT_ostta03g00480"/>
<dbReference type="InParanoid" id="A0A096P7F9"/>
<name>A0A096P7F9_OSTTA</name>
<protein>
    <submittedName>
        <fullName evidence="13">Cyclophilin-type peptidyl-prolyl cis-trans isomerase, conserved site</fullName>
    </submittedName>
</protein>
<dbReference type="OrthoDB" id="497316at2759"/>
<dbReference type="PANTHER" id="PTHR45625">
    <property type="entry name" value="PEPTIDYL-PROLYL CIS-TRANS ISOMERASE-RELATED"/>
    <property type="match status" value="1"/>
</dbReference>
<dbReference type="InterPro" id="IPR029000">
    <property type="entry name" value="Cyclophilin-like_dom_sf"/>
</dbReference>
<dbReference type="Gene3D" id="2.40.100.10">
    <property type="entry name" value="Cyclophilin-like"/>
    <property type="match status" value="1"/>
</dbReference>
<feature type="compositionally biased region" description="Basic and acidic residues" evidence="11">
    <location>
        <begin position="254"/>
        <end position="275"/>
    </location>
</feature>
<evidence type="ECO:0000256" key="5">
    <source>
        <dbReference type="ARBA" id="ARBA00007930"/>
    </source>
</evidence>
<evidence type="ECO:0000256" key="10">
    <source>
        <dbReference type="ARBA" id="ARBA00023242"/>
    </source>
</evidence>
<dbReference type="GO" id="GO:0071013">
    <property type="term" value="C:catalytic step 2 spliceosome"/>
    <property type="evidence" value="ECO:0007669"/>
    <property type="project" value="TreeGrafter"/>
</dbReference>
<comment type="catalytic activity">
    <reaction evidence="1">
        <text>S-ubiquitinyl-[E2 ubiquitin-conjugating enzyme]-L-cysteine + [acceptor protein]-L-lysine = [E2 ubiquitin-conjugating enzyme]-L-cysteine + N(6)-ubiquitinyl-[acceptor protein]-L-lysine.</text>
        <dbReference type="EC" id="2.3.2.27"/>
    </reaction>
</comment>
<dbReference type="GO" id="GO:0000209">
    <property type="term" value="P:protein polyubiquitination"/>
    <property type="evidence" value="ECO:0007669"/>
    <property type="project" value="TreeGrafter"/>
</dbReference>
<reference evidence="13 14" key="2">
    <citation type="journal article" date="2014" name="BMC Genomics">
        <title>An improved genome of the model marine alga Ostreococcus tauri unfolds by assessing Illumina de novo assemblies.</title>
        <authorList>
            <person name="Blanc-Mathieu R."/>
            <person name="Verhelst B."/>
            <person name="Derelle E."/>
            <person name="Rombauts S."/>
            <person name="Bouget F.Y."/>
            <person name="Carre I."/>
            <person name="Chateau A."/>
            <person name="Eyre-Walker A."/>
            <person name="Grimsley N."/>
            <person name="Moreau H."/>
            <person name="Piegu B."/>
            <person name="Rivals E."/>
            <person name="Schackwitz W."/>
            <person name="Van de Peer Y."/>
            <person name="Piganeau G."/>
        </authorList>
    </citation>
    <scope>NUCLEOTIDE SEQUENCE [LARGE SCALE GENOMIC DNA]</scope>
    <source>
        <strain evidence="14">OTTH 0595 / CCAP 157/2 / RCC745</strain>
    </source>
</reference>
<dbReference type="GO" id="GO:0003755">
    <property type="term" value="F:peptidyl-prolyl cis-trans isomerase activity"/>
    <property type="evidence" value="ECO:0007669"/>
    <property type="project" value="UniProtKB-KW"/>
</dbReference>
<dbReference type="EMBL" id="CAID01000003">
    <property type="protein sequence ID" value="CEF96973.1"/>
    <property type="molecule type" value="Genomic_DNA"/>
</dbReference>
<gene>
    <name evidence="13" type="ORF">OT_ostta03g00480</name>
</gene>
<keyword evidence="14" id="KW-1185">Reference proteome</keyword>
<evidence type="ECO:0000256" key="1">
    <source>
        <dbReference type="ARBA" id="ARBA00000900"/>
    </source>
</evidence>
<comment type="subcellular location">
    <subcellularLocation>
        <location evidence="4">Nucleus</location>
    </subcellularLocation>
</comment>
<dbReference type="GO" id="GO:0061630">
    <property type="term" value="F:ubiquitin protein ligase activity"/>
    <property type="evidence" value="ECO:0007669"/>
    <property type="project" value="UniProtKB-EC"/>
</dbReference>
<dbReference type="PANTHER" id="PTHR45625:SF1">
    <property type="entry name" value="RING-TYPE E3 UBIQUITIN-PROTEIN LIGASE PPIL2"/>
    <property type="match status" value="1"/>
</dbReference>
<dbReference type="GO" id="GO:0006457">
    <property type="term" value="P:protein folding"/>
    <property type="evidence" value="ECO:0007669"/>
    <property type="project" value="InterPro"/>
</dbReference>
<evidence type="ECO:0000313" key="13">
    <source>
        <dbReference type="EMBL" id="CEF96973.1"/>
    </source>
</evidence>
<dbReference type="FunFam" id="2.40.100.10:FF:000014">
    <property type="entry name" value="Peptidyl-prolyl cis-trans isomerase cyp65"/>
    <property type="match status" value="1"/>
</dbReference>
<dbReference type="Pfam" id="PF00160">
    <property type="entry name" value="Pro_isomerase"/>
    <property type="match status" value="1"/>
</dbReference>
<organism evidence="13 14">
    <name type="scientific">Ostreococcus tauri</name>
    <name type="common">Marine green alga</name>
    <dbReference type="NCBI Taxonomy" id="70448"/>
    <lineage>
        <taxon>Eukaryota</taxon>
        <taxon>Viridiplantae</taxon>
        <taxon>Chlorophyta</taxon>
        <taxon>Mamiellophyceae</taxon>
        <taxon>Mamiellales</taxon>
        <taxon>Bathycoccaceae</taxon>
        <taxon>Ostreococcus</taxon>
    </lineage>
</organism>
<dbReference type="InterPro" id="IPR044666">
    <property type="entry name" value="Cyclophilin_A-like"/>
</dbReference>
<dbReference type="InterPro" id="IPR020892">
    <property type="entry name" value="Cyclophilin-type_PPIase_CS"/>
</dbReference>
<keyword evidence="7" id="KW-0833">Ubl conjugation pathway</keyword>
<comment type="similarity">
    <text evidence="5">Belongs to the cyclophilin-type PPIase family. PPIL2 subfamily.</text>
</comment>
<feature type="compositionally biased region" description="Basic and acidic residues" evidence="11">
    <location>
        <begin position="541"/>
        <end position="559"/>
    </location>
</feature>
<dbReference type="FunCoup" id="A0A096P7F9">
    <property type="interactions" value="1666"/>
</dbReference>
<comment type="caution">
    <text evidence="13">The sequence shown here is derived from an EMBL/GenBank/DDBJ whole genome shotgun (WGS) entry which is preliminary data.</text>
</comment>
<evidence type="ECO:0000256" key="7">
    <source>
        <dbReference type="ARBA" id="ARBA00022786"/>
    </source>
</evidence>
<feature type="region of interest" description="Disordered" evidence="11">
    <location>
        <begin position="536"/>
        <end position="573"/>
    </location>
</feature>
<evidence type="ECO:0000256" key="6">
    <source>
        <dbReference type="ARBA" id="ARBA00022679"/>
    </source>
</evidence>
<evidence type="ECO:0000313" key="14">
    <source>
        <dbReference type="Proteomes" id="UP000009170"/>
    </source>
</evidence>
<proteinExistence type="inferred from homology"/>
<dbReference type="InterPro" id="IPR013083">
    <property type="entry name" value="Znf_RING/FYVE/PHD"/>
</dbReference>
<dbReference type="GeneID" id="9833117"/>
<dbReference type="SUPFAM" id="SSF50891">
    <property type="entry name" value="Cyclophilin-like"/>
    <property type="match status" value="1"/>
</dbReference>
<comment type="catalytic activity">
    <reaction evidence="2">
        <text>[protein]-peptidylproline (omega=180) = [protein]-peptidylproline (omega=0)</text>
        <dbReference type="Rhea" id="RHEA:16237"/>
        <dbReference type="Rhea" id="RHEA-COMP:10747"/>
        <dbReference type="Rhea" id="RHEA-COMP:10748"/>
        <dbReference type="ChEBI" id="CHEBI:83833"/>
        <dbReference type="ChEBI" id="CHEBI:83834"/>
        <dbReference type="EC" id="5.2.1.8"/>
    </reaction>
</comment>
<feature type="domain" description="PPIase cyclophilin-type" evidence="12">
    <location>
        <begin position="382"/>
        <end position="530"/>
    </location>
</feature>
<dbReference type="PROSITE" id="PS00170">
    <property type="entry name" value="CSA_PPIASE_1"/>
    <property type="match status" value="1"/>
</dbReference>
<dbReference type="InterPro" id="IPR002130">
    <property type="entry name" value="Cyclophilin-type_PPIase_dom"/>
</dbReference>
<dbReference type="RefSeq" id="XP_022838407.1">
    <property type="nucleotide sequence ID" value="XM_022984664.1"/>
</dbReference>
<keyword evidence="6" id="KW-0808">Transferase</keyword>
<evidence type="ECO:0000256" key="9">
    <source>
        <dbReference type="ARBA" id="ARBA00023235"/>
    </source>
</evidence>
<dbReference type="CDD" id="cd16663">
    <property type="entry name" value="RING-Ubox_PPIL2"/>
    <property type="match status" value="1"/>
</dbReference>
<evidence type="ECO:0000259" key="12">
    <source>
        <dbReference type="PROSITE" id="PS50072"/>
    </source>
</evidence>
<dbReference type="InterPro" id="IPR026951">
    <property type="entry name" value="PPIL2_U-box_dom"/>
</dbReference>
<dbReference type="STRING" id="70448.A0A096P7F9"/>
<evidence type="ECO:0000256" key="4">
    <source>
        <dbReference type="ARBA" id="ARBA00004123"/>
    </source>
</evidence>
<feature type="region of interest" description="Disordered" evidence="11">
    <location>
        <begin position="254"/>
        <end position="281"/>
    </location>
</feature>
<accession>A0A096P7F9</accession>
<dbReference type="AlphaFoldDB" id="A0A096P7F9"/>
<keyword evidence="10" id="KW-0539">Nucleus</keyword>
<reference evidence="14" key="1">
    <citation type="journal article" date="2006" name="Proc. Natl. Acad. Sci. U.S.A.">
        <title>Genome analysis of the smallest free-living eukaryote Ostreococcus tauri unveils many unique features.</title>
        <authorList>
            <person name="Derelle E."/>
            <person name="Ferraz C."/>
            <person name="Rombauts S."/>
            <person name="Rouze P."/>
            <person name="Worden A.Z."/>
            <person name="Robbens S."/>
            <person name="Partensky F."/>
            <person name="Degroeve S."/>
            <person name="Echeynie S."/>
            <person name="Cooke R."/>
            <person name="Saeys Y."/>
            <person name="Wuyts J."/>
            <person name="Jabbari K."/>
            <person name="Bowler C."/>
            <person name="Panaud O."/>
            <person name="Piegu B."/>
            <person name="Ball S.G."/>
            <person name="Ral J.-P."/>
            <person name="Bouget F.-Y."/>
            <person name="Piganeau G."/>
            <person name="De Baets B."/>
            <person name="Picard A."/>
            <person name="Delseny M."/>
            <person name="Demaille J."/>
            <person name="Van de Peer Y."/>
            <person name="Moreau H."/>
        </authorList>
    </citation>
    <scope>NUCLEOTIDE SEQUENCE [LARGE SCALE GENOMIC DNA]</scope>
    <source>
        <strain evidence="14">OTTH 0595 / CCAP 157/2 / RCC745</strain>
    </source>
</reference>